<feature type="coiled-coil region" evidence="1">
    <location>
        <begin position="275"/>
        <end position="360"/>
    </location>
</feature>
<comment type="caution">
    <text evidence="2">The sequence shown here is derived from an EMBL/GenBank/DDBJ whole genome shotgun (WGS) entry which is preliminary data.</text>
</comment>
<dbReference type="RefSeq" id="WP_054862121.1">
    <property type="nucleotide sequence ID" value="NZ_MWPH01000006.1"/>
</dbReference>
<protein>
    <recommendedName>
        <fullName evidence="4">Chromosome segregation ATPase</fullName>
    </recommendedName>
</protein>
<proteinExistence type="predicted"/>
<evidence type="ECO:0000313" key="3">
    <source>
        <dbReference type="Proteomes" id="UP000196084"/>
    </source>
</evidence>
<gene>
    <name evidence="2" type="ORF">B2G88_18740</name>
</gene>
<dbReference type="Gene3D" id="1.10.287.1490">
    <property type="match status" value="1"/>
</dbReference>
<dbReference type="Proteomes" id="UP000196084">
    <property type="component" value="Unassembled WGS sequence"/>
</dbReference>
<evidence type="ECO:0008006" key="4">
    <source>
        <dbReference type="Google" id="ProtNLM"/>
    </source>
</evidence>
<dbReference type="AlphaFoldDB" id="A0A202E3K6"/>
<dbReference type="EMBL" id="MWPH01000006">
    <property type="protein sequence ID" value="OVE82832.1"/>
    <property type="molecule type" value="Genomic_DNA"/>
</dbReference>
<keyword evidence="1" id="KW-0175">Coiled coil</keyword>
<keyword evidence="3" id="KW-1185">Reference proteome</keyword>
<accession>A0A202E3K6</accession>
<sequence length="666" mass="75509">MNCARRFQDLVRDRDVVLEEDLAALKRQSERGRIERYNTIKSDEATFQSAFTGDCREFLTQSERNRARGEFRLARLLIAASFYDDDENQFPPSMADDFANAALEAVVDFERFKRFDALSTNQIEEHIRRMDGEVYELVVEYTSTQLATVEELLEEPDVQQDLIERLLTRYEERREKIRQGFFTYVETHGLEHMVAEIEAAVEAVANASDTRETIHEQRQDGPGDTSLRLDGNLRRRTRKLESELGAAEAGLDGQSDIDHLRKQVANLTDTQQTAVTELEDRIDKASDLKDRIDAEIERLQQTHGDVADANRKEVADATADLIETELENLEAERDDLLTEIDHLKRERELLEATRSRLDERQGTLTEPIDSDVEAALGPNVETGLDGDDVVTASVACLQELDYLGRFDISMRDATSITTDASGTEFEVPDNYWDDRSERRNERTRLADLLEDGDPTAVEQYPVNRSARYEITNSQYFGFARETEMILEARVCAHLMAYATTGFDAAPADLDDVLSVLNDVIYEAEQRDITYLLGIASPTGWTERVIEQLQGEGQNVTRTRMSQNVGLCLVDLQDGSVLYDKSDSVVAENAHLFEPPLESERVTNCVSTLRTEYVDDLGCETVLLCDIVEHHDYDPHIVDRAFDKLERDGTGHQFYVEELGLALAVGT</sequence>
<dbReference type="OrthoDB" id="341688at2157"/>
<evidence type="ECO:0000256" key="1">
    <source>
        <dbReference type="SAM" id="Coils"/>
    </source>
</evidence>
<name>A0A202E3K6_9EURY</name>
<evidence type="ECO:0000313" key="2">
    <source>
        <dbReference type="EMBL" id="OVE82832.1"/>
    </source>
</evidence>
<reference evidence="2 3" key="1">
    <citation type="submission" date="2017-02" db="EMBL/GenBank/DDBJ databases">
        <title>Natronthermophilus aegyptiacus gen. nov.,sp. nov., an aerobic, extremely halophilic alkalithermophilic archaeon isolated from the athalassohaline Wadi An Natrun, Egypt.</title>
        <authorList>
            <person name="Zhao B."/>
        </authorList>
    </citation>
    <scope>NUCLEOTIDE SEQUENCE [LARGE SCALE GENOMIC DNA]</scope>
    <source>
        <strain evidence="2 3">CGMCC 1.3597</strain>
    </source>
</reference>
<organism evidence="2 3">
    <name type="scientific">Natronolimnobius baerhuensis</name>
    <dbReference type="NCBI Taxonomy" id="253108"/>
    <lineage>
        <taxon>Archaea</taxon>
        <taxon>Methanobacteriati</taxon>
        <taxon>Methanobacteriota</taxon>
        <taxon>Stenosarchaea group</taxon>
        <taxon>Halobacteria</taxon>
        <taxon>Halobacteriales</taxon>
        <taxon>Natrialbaceae</taxon>
        <taxon>Natronolimnobius</taxon>
    </lineage>
</organism>